<evidence type="ECO:0000313" key="1">
    <source>
        <dbReference type="EMBL" id="CDP98497.1"/>
    </source>
</evidence>
<gene>
    <name evidence="1" type="primary">Bm13516</name>
    <name evidence="1" type="ORF">BM_Bm13516</name>
</gene>
<name>A0A1I9G3R8_BRUMA</name>
<reference evidence="1" key="1">
    <citation type="journal article" date="2007" name="Science">
        <title>Draft genome of the filarial nematode parasite Brugia malayi.</title>
        <authorList>
            <person name="Ghedin E."/>
            <person name="Wang S."/>
            <person name="Spiro D."/>
            <person name="Caler E."/>
            <person name="Zhao Q."/>
            <person name="Crabtree J."/>
            <person name="Allen J.E."/>
            <person name="Delcher A.L."/>
            <person name="Guiliano D.B."/>
            <person name="Miranda-Saavedra D."/>
            <person name="Angiuoli S.V."/>
            <person name="Creasy T."/>
            <person name="Amedeo P."/>
            <person name="Haas B."/>
            <person name="El-Sayed N.M."/>
            <person name="Wortman J.R."/>
            <person name="Feldblyum T."/>
            <person name="Tallon L."/>
            <person name="Schatz M."/>
            <person name="Shumway M."/>
            <person name="Koo H."/>
            <person name="Salzberg S.L."/>
            <person name="Schobel S."/>
            <person name="Pertea M."/>
            <person name="Pop M."/>
            <person name="White O."/>
            <person name="Barton G.J."/>
            <person name="Carlow C.K."/>
            <person name="Crawford M.J."/>
            <person name="Daub J."/>
            <person name="Dimmic M.W."/>
            <person name="Estes C.F."/>
            <person name="Foster J.M."/>
            <person name="Ganatra M."/>
            <person name="Gregory W.F."/>
            <person name="Johnson N.M."/>
            <person name="Jin J."/>
            <person name="Komuniecki R."/>
            <person name="Korf I."/>
            <person name="Kumar S."/>
            <person name="Laney S."/>
            <person name="Li B.W."/>
            <person name="Li W."/>
            <person name="Lindblom T.H."/>
            <person name="Lustigman S."/>
            <person name="Ma D."/>
            <person name="Maina C.V."/>
            <person name="Martin D.M."/>
            <person name="McCarter J.P."/>
            <person name="McReynolds L."/>
            <person name="Mitreva M."/>
            <person name="Nutman T.B."/>
            <person name="Parkinson J."/>
            <person name="Peregrin-Alvarez J.M."/>
            <person name="Poole C."/>
            <person name="Ren Q."/>
            <person name="Saunders L."/>
            <person name="Sluder A.E."/>
            <person name="Smith K."/>
            <person name="Stanke M."/>
            <person name="Unnasch T.R."/>
            <person name="Ware J."/>
            <person name="Wei A.D."/>
            <person name="Weil G."/>
            <person name="Williams D.J."/>
            <person name="Zhang Y."/>
            <person name="Williams S.A."/>
            <person name="Fraser-Liggett C."/>
            <person name="Slatko B."/>
            <person name="Blaxter M.L."/>
            <person name="Scott A.L."/>
        </authorList>
    </citation>
    <scope>NUCLEOTIDE SEQUENCE</scope>
    <source>
        <strain evidence="1">FR3</strain>
    </source>
</reference>
<protein>
    <submittedName>
        <fullName evidence="1">Bm13516</fullName>
    </submittedName>
</protein>
<sequence>MILPVIRHRDAVQLFNNTFICSAFYWIDKRQFT</sequence>
<organism evidence="1">
    <name type="scientific">Brugia malayi</name>
    <name type="common">Filarial nematode worm</name>
    <dbReference type="NCBI Taxonomy" id="6279"/>
    <lineage>
        <taxon>Eukaryota</taxon>
        <taxon>Metazoa</taxon>
        <taxon>Ecdysozoa</taxon>
        <taxon>Nematoda</taxon>
        <taxon>Chromadorea</taxon>
        <taxon>Rhabditida</taxon>
        <taxon>Spirurina</taxon>
        <taxon>Spiruromorpha</taxon>
        <taxon>Filarioidea</taxon>
        <taxon>Onchocercidae</taxon>
        <taxon>Brugia</taxon>
    </lineage>
</organism>
<proteinExistence type="predicted"/>
<accession>A0A1I9G3R8</accession>
<dbReference type="EMBL" id="LN856998">
    <property type="protein sequence ID" value="CDP98497.1"/>
    <property type="molecule type" value="Genomic_DNA"/>
</dbReference>
<dbReference type="AlphaFoldDB" id="A0A1I9G3R8"/>
<reference evidence="1" key="2">
    <citation type="submission" date="2012-12" db="EMBL/GenBank/DDBJ databases">
        <authorList>
            <consortium name="WormBase Consortium"/>
            <person name="Ghedin E."/>
            <person name="Paulini M."/>
        </authorList>
    </citation>
    <scope>NUCLEOTIDE SEQUENCE</scope>
    <source>
        <strain evidence="1">FR3</strain>
    </source>
</reference>